<sequence length="542" mass="57859">MAAKDVKFHSDARDRMLRGVDILANAVKVTLGPKGRNVVIDKSFGAPRVTKDGVSVAKEIELEDKFENMGAQMLREVASKTSDVAGDGTTTATVLAQAIVREGAKAVASGMNPMDLKRGIDFAVDAVVDELKRNARDISNNSEIAQVGTISANGDTDIGQFLAEAMERVGNEGVITVEEAKTALTELEVVEGMQFDRGYLSPYFITNQEKMRVEFEDPYILIHEKKLSNLQALLPVLEAVVQSGKPLLIIAEDVEGEALATLVVNKLRGGLKVAAVKAPGFGDRRKAMLEDIAILTGGTAVSEDLGIKLENVTLNMLGSAKRVLVEKENTTIVDGAGSKDEIQGRVTQIKAQIEETTSDYDREKLQERLAKLAGGVAVIRVGGSTEVEVKERKDRVDDALHATRAAVEEGILPGGGVALLRAVKALDNLPVANEDQRVGVEIVRRAIEAPARQIAENAGAEGSIIVGKLRENPDFSYGWNAQTGEYGDLYKAGVIDPAKVVRTALQDAASIAGLLVTTEAMIAEKPRKEAPAPAMPGGGMDF</sequence>
<evidence type="ECO:0000256" key="6">
    <source>
        <dbReference type="ARBA" id="ARBA00023235"/>
    </source>
</evidence>
<dbReference type="GO" id="GO:0005524">
    <property type="term" value="F:ATP binding"/>
    <property type="evidence" value="ECO:0007669"/>
    <property type="project" value="UniProtKB-UniRule"/>
</dbReference>
<keyword evidence="11" id="KW-1185">Reference proteome</keyword>
<dbReference type="RefSeq" id="WP_105743998.1">
    <property type="nucleotide sequence ID" value="NZ_PVBR01000019.1"/>
</dbReference>
<accession>A0A2S9IM10</accession>
<dbReference type="EC" id="5.6.1.7" evidence="7"/>
<dbReference type="NCBIfam" id="NF000592">
    <property type="entry name" value="PRK00013.1"/>
    <property type="match status" value="1"/>
</dbReference>
<dbReference type="GO" id="GO:0016853">
    <property type="term" value="F:isomerase activity"/>
    <property type="evidence" value="ECO:0007669"/>
    <property type="project" value="UniProtKB-KW"/>
</dbReference>
<dbReference type="NCBIfam" id="NF009488">
    <property type="entry name" value="PRK12850.1"/>
    <property type="match status" value="1"/>
</dbReference>
<dbReference type="PANTHER" id="PTHR45633">
    <property type="entry name" value="60 KDA HEAT SHOCK PROTEIN, MITOCHONDRIAL"/>
    <property type="match status" value="1"/>
</dbReference>
<gene>
    <name evidence="7 10" type="primary">groL</name>
    <name evidence="7" type="synonym">groEL</name>
    <name evidence="10" type="ORF">C5748_21055</name>
</gene>
<dbReference type="InterPro" id="IPR027409">
    <property type="entry name" value="GroEL-like_apical_dom_sf"/>
</dbReference>
<dbReference type="NCBIfam" id="NF009489">
    <property type="entry name" value="PRK12851.1"/>
    <property type="match status" value="1"/>
</dbReference>
<dbReference type="FunFam" id="1.10.560.10:FF:000001">
    <property type="entry name" value="60 kDa chaperonin"/>
    <property type="match status" value="1"/>
</dbReference>
<dbReference type="SUPFAM" id="SSF48592">
    <property type="entry name" value="GroEL equatorial domain-like"/>
    <property type="match status" value="1"/>
</dbReference>
<keyword evidence="5 7" id="KW-0143">Chaperone</keyword>
<dbReference type="InterPro" id="IPR018370">
    <property type="entry name" value="Chaperonin_Cpn60_CS"/>
</dbReference>
<dbReference type="GO" id="GO:0005737">
    <property type="term" value="C:cytoplasm"/>
    <property type="evidence" value="ECO:0007669"/>
    <property type="project" value="UniProtKB-SubCell"/>
</dbReference>
<evidence type="ECO:0000313" key="11">
    <source>
        <dbReference type="Proteomes" id="UP000239434"/>
    </source>
</evidence>
<dbReference type="Gene3D" id="3.30.260.10">
    <property type="entry name" value="TCP-1-like chaperonin intermediate domain"/>
    <property type="match status" value="1"/>
</dbReference>
<dbReference type="EMBL" id="PVBR01000019">
    <property type="protein sequence ID" value="PRD41569.1"/>
    <property type="molecule type" value="Genomic_DNA"/>
</dbReference>
<dbReference type="NCBIfam" id="TIGR02348">
    <property type="entry name" value="GroEL"/>
    <property type="match status" value="1"/>
</dbReference>
<dbReference type="GO" id="GO:0042026">
    <property type="term" value="P:protein refolding"/>
    <property type="evidence" value="ECO:0007669"/>
    <property type="project" value="UniProtKB-UniRule"/>
</dbReference>
<dbReference type="InterPro" id="IPR001844">
    <property type="entry name" value="Cpn60/GroEL"/>
</dbReference>
<feature type="binding site" evidence="7">
    <location>
        <position position="51"/>
    </location>
    <ligand>
        <name>ATP</name>
        <dbReference type="ChEBI" id="CHEBI:30616"/>
    </ligand>
</feature>
<evidence type="ECO:0000256" key="2">
    <source>
        <dbReference type="ARBA" id="ARBA00022490"/>
    </source>
</evidence>
<reference evidence="10 11" key="1">
    <citation type="submission" date="2018-02" db="EMBL/GenBank/DDBJ databases">
        <title>The draft genome of Phyllobacterium sp. 1N-3.</title>
        <authorList>
            <person name="Liu L."/>
            <person name="Li L."/>
            <person name="Zhang X."/>
            <person name="Wang T."/>
            <person name="Liang L."/>
        </authorList>
    </citation>
    <scope>NUCLEOTIDE SEQUENCE [LARGE SCALE GENOMIC DNA]</scope>
    <source>
        <strain evidence="10 11">1N-3</strain>
    </source>
</reference>
<dbReference type="FunFam" id="3.50.7.10:FF:000001">
    <property type="entry name" value="60 kDa chaperonin"/>
    <property type="match status" value="1"/>
</dbReference>
<evidence type="ECO:0000256" key="8">
    <source>
        <dbReference type="RuleBase" id="RU000418"/>
    </source>
</evidence>
<protein>
    <recommendedName>
        <fullName evidence="7">Chaperonin GroEL</fullName>
        <ecNumber evidence="7">5.6.1.7</ecNumber>
    </recommendedName>
    <alternativeName>
        <fullName evidence="7">60 kDa chaperonin</fullName>
    </alternativeName>
    <alternativeName>
        <fullName evidence="7">Chaperonin-60</fullName>
        <shortName evidence="7">Cpn60</shortName>
    </alternativeName>
</protein>
<evidence type="ECO:0000256" key="7">
    <source>
        <dbReference type="HAMAP-Rule" id="MF_00600"/>
    </source>
</evidence>
<dbReference type="AlphaFoldDB" id="A0A2S9IM10"/>
<evidence type="ECO:0000313" key="10">
    <source>
        <dbReference type="EMBL" id="PRD41569.1"/>
    </source>
</evidence>
<comment type="similarity">
    <text evidence="1 7 8">Belongs to the chaperonin (HSP60) family.</text>
</comment>
<dbReference type="InterPro" id="IPR027413">
    <property type="entry name" value="GROEL-like_equatorial_sf"/>
</dbReference>
<dbReference type="PROSITE" id="PS00296">
    <property type="entry name" value="CHAPERONINS_CPN60"/>
    <property type="match status" value="1"/>
</dbReference>
<dbReference type="Gene3D" id="3.50.7.10">
    <property type="entry name" value="GroEL"/>
    <property type="match status" value="1"/>
</dbReference>
<dbReference type="Pfam" id="PF00118">
    <property type="entry name" value="Cpn60_TCP1"/>
    <property type="match status" value="1"/>
</dbReference>
<dbReference type="SUPFAM" id="SSF52029">
    <property type="entry name" value="GroEL apical domain-like"/>
    <property type="match status" value="1"/>
</dbReference>
<feature type="binding site" evidence="7">
    <location>
        <begin position="30"/>
        <end position="33"/>
    </location>
    <ligand>
        <name>ATP</name>
        <dbReference type="ChEBI" id="CHEBI:30616"/>
    </ligand>
</feature>
<dbReference type="SUPFAM" id="SSF54849">
    <property type="entry name" value="GroEL-intermediate domain like"/>
    <property type="match status" value="1"/>
</dbReference>
<comment type="function">
    <text evidence="7 9">Together with its co-chaperonin GroES, plays an essential role in assisting protein folding. The GroEL-GroES system forms a nano-cage that allows encapsulation of the non-native substrate proteins and provides a physical environment optimized to promote and accelerate protein folding.</text>
</comment>
<evidence type="ECO:0000256" key="4">
    <source>
        <dbReference type="ARBA" id="ARBA00022840"/>
    </source>
</evidence>
<dbReference type="InterPro" id="IPR027410">
    <property type="entry name" value="TCP-1-like_intermed_sf"/>
</dbReference>
<feature type="binding site" evidence="7">
    <location>
        <position position="496"/>
    </location>
    <ligand>
        <name>ATP</name>
        <dbReference type="ChEBI" id="CHEBI:30616"/>
    </ligand>
</feature>
<dbReference type="GO" id="GO:0051082">
    <property type="term" value="F:unfolded protein binding"/>
    <property type="evidence" value="ECO:0007669"/>
    <property type="project" value="UniProtKB-UniRule"/>
</dbReference>
<feature type="binding site" evidence="7">
    <location>
        <position position="415"/>
    </location>
    <ligand>
        <name>ATP</name>
        <dbReference type="ChEBI" id="CHEBI:30616"/>
    </ligand>
</feature>
<evidence type="ECO:0000256" key="9">
    <source>
        <dbReference type="RuleBase" id="RU000419"/>
    </source>
</evidence>
<dbReference type="Proteomes" id="UP000239434">
    <property type="component" value="Unassembled WGS sequence"/>
</dbReference>
<comment type="subunit">
    <text evidence="7 9">Forms a cylinder of 14 subunits composed of two heptameric rings stacked back-to-back. Interacts with the co-chaperonin GroES.</text>
</comment>
<dbReference type="InterPro" id="IPR002423">
    <property type="entry name" value="Cpn60/GroEL/TCP-1"/>
</dbReference>
<dbReference type="HAMAP" id="MF_00600">
    <property type="entry name" value="CH60"/>
    <property type="match status" value="1"/>
</dbReference>
<comment type="caution">
    <text evidence="7">Lacks conserved residue(s) required for the propagation of feature annotation.</text>
</comment>
<dbReference type="NCBIfam" id="NF009487">
    <property type="entry name" value="PRK12849.1"/>
    <property type="match status" value="1"/>
</dbReference>
<name>A0A2S9IM10_9HYPH</name>
<comment type="subcellular location">
    <subcellularLocation>
        <location evidence="7">Cytoplasm</location>
    </subcellularLocation>
</comment>
<dbReference type="PRINTS" id="PR00298">
    <property type="entry name" value="CHAPERONIN60"/>
</dbReference>
<dbReference type="Gene3D" id="1.10.560.10">
    <property type="entry name" value="GroEL-like equatorial domain"/>
    <property type="match status" value="1"/>
</dbReference>
<keyword evidence="6 7" id="KW-0413">Isomerase</keyword>
<organism evidence="10 11">
    <name type="scientific">Phyllobacterium phragmitis</name>
    <dbReference type="NCBI Taxonomy" id="2670329"/>
    <lineage>
        <taxon>Bacteria</taxon>
        <taxon>Pseudomonadati</taxon>
        <taxon>Pseudomonadota</taxon>
        <taxon>Alphaproteobacteria</taxon>
        <taxon>Hyphomicrobiales</taxon>
        <taxon>Phyllobacteriaceae</taxon>
        <taxon>Phyllobacterium</taxon>
    </lineage>
</organism>
<evidence type="ECO:0000256" key="5">
    <source>
        <dbReference type="ARBA" id="ARBA00023186"/>
    </source>
</evidence>
<feature type="binding site" evidence="7">
    <location>
        <begin position="87"/>
        <end position="91"/>
    </location>
    <ligand>
        <name>ATP</name>
        <dbReference type="ChEBI" id="CHEBI:30616"/>
    </ligand>
</feature>
<dbReference type="CDD" id="cd03344">
    <property type="entry name" value="GroEL"/>
    <property type="match status" value="1"/>
</dbReference>
<evidence type="ECO:0000256" key="1">
    <source>
        <dbReference type="ARBA" id="ARBA00006607"/>
    </source>
</evidence>
<keyword evidence="3 7" id="KW-0547">Nucleotide-binding</keyword>
<keyword evidence="4 7" id="KW-0067">ATP-binding</keyword>
<evidence type="ECO:0000256" key="3">
    <source>
        <dbReference type="ARBA" id="ARBA00022741"/>
    </source>
</evidence>
<proteinExistence type="inferred from homology"/>
<keyword evidence="2 7" id="KW-0963">Cytoplasm</keyword>
<dbReference type="GO" id="GO:0140662">
    <property type="term" value="F:ATP-dependent protein folding chaperone"/>
    <property type="evidence" value="ECO:0007669"/>
    <property type="project" value="InterPro"/>
</dbReference>
<comment type="caution">
    <text evidence="10">The sequence shown here is derived from an EMBL/GenBank/DDBJ whole genome shotgun (WGS) entry which is preliminary data.</text>
</comment>